<organism evidence="3 4">
    <name type="scientific">Enterococcus faecalis</name>
    <name type="common">Streptococcus faecalis</name>
    <dbReference type="NCBI Taxonomy" id="1351"/>
    <lineage>
        <taxon>Bacteria</taxon>
        <taxon>Bacillati</taxon>
        <taxon>Bacillota</taxon>
        <taxon>Bacilli</taxon>
        <taxon>Lactobacillales</taxon>
        <taxon>Enterococcaceae</taxon>
        <taxon>Enterococcus</taxon>
    </lineage>
</organism>
<evidence type="ECO:0000259" key="2">
    <source>
        <dbReference type="PROSITE" id="PS50943"/>
    </source>
</evidence>
<dbReference type="InterPro" id="IPR001387">
    <property type="entry name" value="Cro/C1-type_HTH"/>
</dbReference>
<evidence type="ECO:0000313" key="4">
    <source>
        <dbReference type="Proteomes" id="UP001222182"/>
    </source>
</evidence>
<evidence type="ECO:0000313" key="3">
    <source>
        <dbReference type="EMBL" id="WER44014.1"/>
    </source>
</evidence>
<dbReference type="SUPFAM" id="SSF47413">
    <property type="entry name" value="lambda repressor-like DNA-binding domains"/>
    <property type="match status" value="1"/>
</dbReference>
<dbReference type="PROSITE" id="PS50943">
    <property type="entry name" value="HTH_CROC1"/>
    <property type="match status" value="1"/>
</dbReference>
<name>A0ABD7XS15_ENTFL</name>
<dbReference type="GO" id="GO:0003677">
    <property type="term" value="F:DNA binding"/>
    <property type="evidence" value="ECO:0007669"/>
    <property type="project" value="UniProtKB-KW"/>
</dbReference>
<dbReference type="RefSeq" id="WP_010706607.1">
    <property type="nucleotide sequence ID" value="NZ_AP031218.1"/>
</dbReference>
<dbReference type="InterPro" id="IPR010982">
    <property type="entry name" value="Lambda_DNA-bd_dom_sf"/>
</dbReference>
<dbReference type="PANTHER" id="PTHR46558:SF11">
    <property type="entry name" value="HTH-TYPE TRANSCRIPTIONAL REGULATOR XRE"/>
    <property type="match status" value="1"/>
</dbReference>
<keyword evidence="1" id="KW-0238">DNA-binding</keyword>
<dbReference type="SMART" id="SM00530">
    <property type="entry name" value="HTH_XRE"/>
    <property type="match status" value="1"/>
</dbReference>
<proteinExistence type="predicted"/>
<reference evidence="3 4" key="1">
    <citation type="submission" date="2023-03" db="EMBL/GenBank/DDBJ databases">
        <title>Complete genome sequence of an Enterococcus faecalis urinary isolate.</title>
        <authorList>
            <person name="Brauer A.L."/>
            <person name="Armbruster C.E."/>
        </authorList>
    </citation>
    <scope>NUCLEOTIDE SEQUENCE [LARGE SCALE GENOMIC DNA]</scope>
    <source>
        <strain evidence="3 4">3143</strain>
    </source>
</reference>
<dbReference type="Pfam" id="PF01381">
    <property type="entry name" value="HTH_3"/>
    <property type="match status" value="1"/>
</dbReference>
<dbReference type="CDD" id="cd00093">
    <property type="entry name" value="HTH_XRE"/>
    <property type="match status" value="1"/>
</dbReference>
<sequence length="68" mass="8172">MVKQKGLQYLKKYRKKSSFTQQQLAKKLSISISHYVKIENGFTKPSYEVIKRMKEFYGKDFDTNQLFK</sequence>
<gene>
    <name evidence="3" type="ORF">P0083_07030</name>
</gene>
<evidence type="ECO:0000256" key="1">
    <source>
        <dbReference type="ARBA" id="ARBA00023125"/>
    </source>
</evidence>
<dbReference type="Proteomes" id="UP001222182">
    <property type="component" value="Chromosome"/>
</dbReference>
<dbReference type="AlphaFoldDB" id="A0ABD7XS15"/>
<protein>
    <submittedName>
        <fullName evidence="3">Helix-turn-helix transcriptional regulator</fullName>
    </submittedName>
</protein>
<accession>A0ABD7XS15</accession>
<dbReference type="PANTHER" id="PTHR46558">
    <property type="entry name" value="TRACRIPTIONAL REGULATORY PROTEIN-RELATED-RELATED"/>
    <property type="match status" value="1"/>
</dbReference>
<dbReference type="Gene3D" id="1.10.260.40">
    <property type="entry name" value="lambda repressor-like DNA-binding domains"/>
    <property type="match status" value="1"/>
</dbReference>
<dbReference type="EMBL" id="CP119528">
    <property type="protein sequence ID" value="WER44014.1"/>
    <property type="molecule type" value="Genomic_DNA"/>
</dbReference>
<feature type="domain" description="HTH cro/C1-type" evidence="2">
    <location>
        <begin position="10"/>
        <end position="66"/>
    </location>
</feature>